<sequence length="60" mass="6760">MIVYRLTAVLGAQVATNLRRPSISTEIEHTFELVTTPMRRDRSHRGRASDGDRTRGYATA</sequence>
<feature type="region of interest" description="Disordered" evidence="1">
    <location>
        <begin position="36"/>
        <end position="60"/>
    </location>
</feature>
<dbReference type="AlphaFoldDB" id="A0A0I9VGF7"/>
<keyword evidence="3" id="KW-1185">Reference proteome</keyword>
<protein>
    <submittedName>
        <fullName evidence="2">Uncharacterized protein</fullName>
    </submittedName>
</protein>
<evidence type="ECO:0000313" key="2">
    <source>
        <dbReference type="EMBL" id="KLO37769.1"/>
    </source>
</evidence>
<gene>
    <name evidence="2" type="ORF">ABH38_07395</name>
</gene>
<comment type="caution">
    <text evidence="2">The sequence shown here is derived from an EMBL/GenBank/DDBJ whole genome shotgun (WGS) entry which is preliminary data.</text>
</comment>
<proteinExistence type="predicted"/>
<accession>A0A0I9VGF7</accession>
<reference evidence="2 3" key="1">
    <citation type="submission" date="2015-05" db="EMBL/GenBank/DDBJ databases">
        <title>Genome sequence of Mycobacterium haemophilum.</title>
        <authorList>
            <person name="Greninger A.L."/>
            <person name="Cunningham G."/>
            <person name="Miller S."/>
        </authorList>
    </citation>
    <scope>NUCLEOTIDE SEQUENCE [LARGE SCALE GENOMIC DNA]</scope>
    <source>
        <strain evidence="3">UC1</strain>
    </source>
</reference>
<dbReference type="EMBL" id="LDPR01000004">
    <property type="protein sequence ID" value="KLO37769.1"/>
    <property type="molecule type" value="Genomic_DNA"/>
</dbReference>
<name>A0A0I9VGF7_9MYCO</name>
<dbReference type="Proteomes" id="UP000036334">
    <property type="component" value="Unassembled WGS sequence"/>
</dbReference>
<feature type="compositionally biased region" description="Basic and acidic residues" evidence="1">
    <location>
        <begin position="47"/>
        <end position="60"/>
    </location>
</feature>
<organism evidence="2 3">
    <name type="scientific">Mycobacterium haemophilum</name>
    <dbReference type="NCBI Taxonomy" id="29311"/>
    <lineage>
        <taxon>Bacteria</taxon>
        <taxon>Bacillati</taxon>
        <taxon>Actinomycetota</taxon>
        <taxon>Actinomycetes</taxon>
        <taxon>Mycobacteriales</taxon>
        <taxon>Mycobacteriaceae</taxon>
        <taxon>Mycobacterium</taxon>
    </lineage>
</organism>
<evidence type="ECO:0000313" key="3">
    <source>
        <dbReference type="Proteomes" id="UP000036334"/>
    </source>
</evidence>
<evidence type="ECO:0000256" key="1">
    <source>
        <dbReference type="SAM" id="MobiDB-lite"/>
    </source>
</evidence>